<dbReference type="Gene3D" id="3.30.70.1070">
    <property type="entry name" value="Sporulation related repeat"/>
    <property type="match status" value="1"/>
</dbReference>
<dbReference type="GO" id="GO:0042834">
    <property type="term" value="F:peptidoglycan binding"/>
    <property type="evidence" value="ECO:0007669"/>
    <property type="project" value="InterPro"/>
</dbReference>
<evidence type="ECO:0000313" key="2">
    <source>
        <dbReference type="EMBL" id="MPL84215.1"/>
    </source>
</evidence>
<gene>
    <name evidence="2" type="ORF">SDC9_30179</name>
</gene>
<dbReference type="InterPro" id="IPR007730">
    <property type="entry name" value="SPOR-like_dom"/>
</dbReference>
<dbReference type="InterPro" id="IPR036680">
    <property type="entry name" value="SPOR-like_sf"/>
</dbReference>
<proteinExistence type="predicted"/>
<sequence length="161" mass="18294">MKQILVISLTIFFSANIIAQSVKPDSIQTDSAKNAFKAISVKAKPGSGEVKFHQDKRIEKLVTENATTTSVVVHGYRVQVFSSNAQRTAREEAFNMEQVLLEAFPDMKVYVSYSSPFWKVRIGDFHTQPEARKFSEELLTKFPALRKETYTVRDRISVSDK</sequence>
<accession>A0A644UZP4</accession>
<name>A0A644UZP4_9ZZZZ</name>
<dbReference type="Pfam" id="PF05036">
    <property type="entry name" value="SPOR"/>
    <property type="match status" value="1"/>
</dbReference>
<evidence type="ECO:0000259" key="1">
    <source>
        <dbReference type="PROSITE" id="PS51724"/>
    </source>
</evidence>
<feature type="domain" description="SPOR" evidence="1">
    <location>
        <begin position="70"/>
        <end position="154"/>
    </location>
</feature>
<dbReference type="PROSITE" id="PS51724">
    <property type="entry name" value="SPOR"/>
    <property type="match status" value="1"/>
</dbReference>
<dbReference type="AlphaFoldDB" id="A0A644UZP4"/>
<dbReference type="EMBL" id="VSSQ01000187">
    <property type="protein sequence ID" value="MPL84215.1"/>
    <property type="molecule type" value="Genomic_DNA"/>
</dbReference>
<organism evidence="2">
    <name type="scientific">bioreactor metagenome</name>
    <dbReference type="NCBI Taxonomy" id="1076179"/>
    <lineage>
        <taxon>unclassified sequences</taxon>
        <taxon>metagenomes</taxon>
        <taxon>ecological metagenomes</taxon>
    </lineage>
</organism>
<comment type="caution">
    <text evidence="2">The sequence shown here is derived from an EMBL/GenBank/DDBJ whole genome shotgun (WGS) entry which is preliminary data.</text>
</comment>
<protein>
    <recommendedName>
        <fullName evidence="1">SPOR domain-containing protein</fullName>
    </recommendedName>
</protein>
<reference evidence="2" key="1">
    <citation type="submission" date="2019-08" db="EMBL/GenBank/DDBJ databases">
        <authorList>
            <person name="Kucharzyk K."/>
            <person name="Murdoch R.W."/>
            <person name="Higgins S."/>
            <person name="Loffler F."/>
        </authorList>
    </citation>
    <scope>NUCLEOTIDE SEQUENCE</scope>
</reference>